<evidence type="ECO:0000313" key="1">
    <source>
        <dbReference type="EMBL" id="KAK6619188.1"/>
    </source>
</evidence>
<dbReference type="Proteomes" id="UP001359485">
    <property type="component" value="Unassembled WGS sequence"/>
</dbReference>
<accession>A0ABR1AIH7</accession>
<keyword evidence="2" id="KW-1185">Reference proteome</keyword>
<reference evidence="1 2" key="1">
    <citation type="submission" date="2023-09" db="EMBL/GenBank/DDBJ databases">
        <title>Genomes of two closely related lineages of the louse Polyplax serrata with different host specificities.</title>
        <authorList>
            <person name="Martinu J."/>
            <person name="Tarabai H."/>
            <person name="Stefka J."/>
            <person name="Hypsa V."/>
        </authorList>
    </citation>
    <scope>NUCLEOTIDE SEQUENCE [LARGE SCALE GENOMIC DNA]</scope>
    <source>
        <strain evidence="1">98ZLc_SE</strain>
    </source>
</reference>
<gene>
    <name evidence="1" type="ORF">RUM44_003570</name>
</gene>
<sequence>MFSTYYRGPLVSRYVEETIQGYRGVTIDLVVFLEHPQLGRASWVREDECWVGWGVLVEKKKKKRRGVSWKLIETRGEGWRASLPKRKEGRKRKQKNTSFGYLRERERIRLGSDWDPPCVDDHHRIHP</sequence>
<comment type="caution">
    <text evidence="1">The sequence shown here is derived from an EMBL/GenBank/DDBJ whole genome shotgun (WGS) entry which is preliminary data.</text>
</comment>
<protein>
    <submittedName>
        <fullName evidence="1">Uncharacterized protein</fullName>
    </submittedName>
</protein>
<name>A0ABR1AIH7_POLSC</name>
<evidence type="ECO:0000313" key="2">
    <source>
        <dbReference type="Proteomes" id="UP001359485"/>
    </source>
</evidence>
<proteinExistence type="predicted"/>
<dbReference type="EMBL" id="JAWJWF010000049">
    <property type="protein sequence ID" value="KAK6619188.1"/>
    <property type="molecule type" value="Genomic_DNA"/>
</dbReference>
<organism evidence="1 2">
    <name type="scientific">Polyplax serrata</name>
    <name type="common">Common mouse louse</name>
    <dbReference type="NCBI Taxonomy" id="468196"/>
    <lineage>
        <taxon>Eukaryota</taxon>
        <taxon>Metazoa</taxon>
        <taxon>Ecdysozoa</taxon>
        <taxon>Arthropoda</taxon>
        <taxon>Hexapoda</taxon>
        <taxon>Insecta</taxon>
        <taxon>Pterygota</taxon>
        <taxon>Neoptera</taxon>
        <taxon>Paraneoptera</taxon>
        <taxon>Psocodea</taxon>
        <taxon>Troctomorpha</taxon>
        <taxon>Phthiraptera</taxon>
        <taxon>Anoplura</taxon>
        <taxon>Polyplacidae</taxon>
        <taxon>Polyplax</taxon>
    </lineage>
</organism>